<sequence>MPCIKKAYLFEPKPKNRRFHPYELQLEKELSVAFKRPMRHFIHDPPFYPWLCENARVNFDLNFIE</sequence>
<dbReference type="EMBL" id="MK212031">
    <property type="protein sequence ID" value="QDA34221.1"/>
    <property type="molecule type" value="Genomic_DNA"/>
</dbReference>
<evidence type="ECO:0000313" key="2">
    <source>
        <dbReference type="Proteomes" id="UP000681333"/>
    </source>
</evidence>
<dbReference type="RefSeq" id="YP_010798140.1">
    <property type="nucleotide sequence ID" value="NC_076339.1"/>
</dbReference>
<name>A0A4Y5SQ56_9VIRU</name>
<accession>A0A4Y5SQ56</accession>
<dbReference type="Proteomes" id="UP000681333">
    <property type="component" value="Segment"/>
</dbReference>
<reference evidence="1 2" key="1">
    <citation type="submission" date="2018-11" db="EMBL/GenBank/DDBJ databases">
        <title>Epidemiology and molecular evolution of divergent viral pathogens associated with respiratory tract infections across Vietnam.</title>
        <authorList>
            <person name="Lu L."/>
            <person name="Robertson G."/>
            <person name="Ivens A."/>
            <person name="Ashworth J."/>
            <person name="Woolhouse M."/>
        </authorList>
    </citation>
    <scope>NUCLEOTIDE SEQUENCE [LARGE SCALE GENOMIC DNA]</scope>
    <source>
        <strain evidence="2">vzttmv4</strain>
    </source>
</reference>
<dbReference type="KEGG" id="vg:80536221"/>
<evidence type="ECO:0000313" key="1">
    <source>
        <dbReference type="EMBL" id="QDA34221.1"/>
    </source>
</evidence>
<protein>
    <submittedName>
        <fullName evidence="1">ORF3</fullName>
    </submittedName>
</protein>
<dbReference type="GeneID" id="80536221"/>
<organism evidence="1 2">
    <name type="scientific">TTV-like mini virus</name>
    <dbReference type="NCBI Taxonomy" id="93678"/>
    <lineage>
        <taxon>Viruses</taxon>
        <taxon>Monodnaviria</taxon>
        <taxon>Shotokuvirae</taxon>
        <taxon>Commensaviricota</taxon>
        <taxon>Cardeaviricetes</taxon>
        <taxon>Sanitavirales</taxon>
        <taxon>Anelloviridae</taxon>
        <taxon>Betatorquevirus</taxon>
    </lineage>
</organism>
<keyword evidence="2" id="KW-1185">Reference proteome</keyword>
<proteinExistence type="predicted"/>